<dbReference type="FunFam" id="3.90.1490.10:FF:000001">
    <property type="entry name" value="Diphthine--ammonia ligase"/>
    <property type="match status" value="1"/>
</dbReference>
<dbReference type="SUPFAM" id="SSF55298">
    <property type="entry name" value="YjgF-like"/>
    <property type="match status" value="1"/>
</dbReference>
<dbReference type="InterPro" id="IPR014729">
    <property type="entry name" value="Rossmann-like_a/b/a_fold"/>
</dbReference>
<name>A0A1E4T9X7_9ASCO</name>
<evidence type="ECO:0000256" key="7">
    <source>
        <dbReference type="ARBA" id="ARBA00029814"/>
    </source>
</evidence>
<dbReference type="Gene3D" id="3.30.1330.40">
    <property type="entry name" value="RutC-like"/>
    <property type="match status" value="1"/>
</dbReference>
<dbReference type="EMBL" id="KV453844">
    <property type="protein sequence ID" value="ODV88458.1"/>
    <property type="molecule type" value="Genomic_DNA"/>
</dbReference>
<evidence type="ECO:0000256" key="3">
    <source>
        <dbReference type="ARBA" id="ARBA00018426"/>
    </source>
</evidence>
<dbReference type="Gene3D" id="3.90.1490.10">
    <property type="entry name" value="putative n-type atp pyrophosphatase, domain 2"/>
    <property type="match status" value="1"/>
</dbReference>
<dbReference type="InterPro" id="IPR002761">
    <property type="entry name" value="Diphthami_syn_dom"/>
</dbReference>
<dbReference type="PANTHER" id="PTHR12196">
    <property type="entry name" value="DOMAIN OF UNKNOWN FUNCTION 71 DUF71 -CONTAINING PROTEIN"/>
    <property type="match status" value="1"/>
</dbReference>
<evidence type="ECO:0000256" key="6">
    <source>
        <dbReference type="ARBA" id="ARBA00022840"/>
    </source>
</evidence>
<dbReference type="AlphaFoldDB" id="A0A1E4T9X7"/>
<dbReference type="FunFam" id="3.40.50.620:FF:000145">
    <property type="entry name" value="ATP-binding domain containing protein"/>
    <property type="match status" value="1"/>
</dbReference>
<gene>
    <name evidence="11" type="ORF">CANCADRAFT_14390</name>
</gene>
<reference evidence="12" key="1">
    <citation type="submission" date="2016-02" db="EMBL/GenBank/DDBJ databases">
        <title>Comparative genomics of biotechnologically important yeasts.</title>
        <authorList>
            <consortium name="DOE Joint Genome Institute"/>
            <person name="Riley R."/>
            <person name="Haridas S."/>
            <person name="Wolfe K.H."/>
            <person name="Lopes M.R."/>
            <person name="Hittinger C.T."/>
            <person name="Goker M."/>
            <person name="Salamov A."/>
            <person name="Wisecaver J."/>
            <person name="Long T.M."/>
            <person name="Aerts A.L."/>
            <person name="Barry K."/>
            <person name="Choi C."/>
            <person name="Clum A."/>
            <person name="Coughlan A.Y."/>
            <person name="Deshpande S."/>
            <person name="Douglass A.P."/>
            <person name="Hanson S.J."/>
            <person name="Klenk H.-P."/>
            <person name="Labutti K."/>
            <person name="Lapidus A."/>
            <person name="Lindquist E."/>
            <person name="Lipzen A."/>
            <person name="Meier-Kolthoff J.P."/>
            <person name="Ohm R.A."/>
            <person name="Otillar R.P."/>
            <person name="Pangilinan J."/>
            <person name="Peng Y."/>
            <person name="Rokas A."/>
            <person name="Rosa C.A."/>
            <person name="Scheuner C."/>
            <person name="Sibirny A.A."/>
            <person name="Slot J.C."/>
            <person name="Stielow J.B."/>
            <person name="Sun H."/>
            <person name="Kurtzman C.P."/>
            <person name="Blackwell M."/>
            <person name="Jeffries T.W."/>
            <person name="Grigoriev I.V."/>
        </authorList>
    </citation>
    <scope>NUCLEOTIDE SEQUENCE [LARGE SCALE GENOMIC DNA]</scope>
    <source>
        <strain evidence="12">NRRL Y-17796</strain>
    </source>
</reference>
<feature type="non-terminal residue" evidence="11">
    <location>
        <position position="1"/>
    </location>
</feature>
<evidence type="ECO:0000256" key="9">
    <source>
        <dbReference type="ARBA" id="ARBA00048108"/>
    </source>
</evidence>
<feature type="domain" description="Diphthamide synthase" evidence="10">
    <location>
        <begin position="3"/>
        <end position="228"/>
    </location>
</feature>
<evidence type="ECO:0000256" key="5">
    <source>
        <dbReference type="ARBA" id="ARBA00022741"/>
    </source>
</evidence>
<evidence type="ECO:0000256" key="1">
    <source>
        <dbReference type="ARBA" id="ARBA00005156"/>
    </source>
</evidence>
<evidence type="ECO:0000256" key="2">
    <source>
        <dbReference type="ARBA" id="ARBA00012089"/>
    </source>
</evidence>
<comment type="pathway">
    <text evidence="1">Protein modification; peptidyl-diphthamide biosynthesis.</text>
</comment>
<feature type="non-terminal residue" evidence="11">
    <location>
        <position position="419"/>
    </location>
</feature>
<evidence type="ECO:0000256" key="8">
    <source>
        <dbReference type="ARBA" id="ARBA00031552"/>
    </source>
</evidence>
<evidence type="ECO:0000313" key="12">
    <source>
        <dbReference type="Proteomes" id="UP000095023"/>
    </source>
</evidence>
<keyword evidence="5" id="KW-0547">Nucleotide-binding</keyword>
<dbReference type="CDD" id="cd01994">
    <property type="entry name" value="AANH_PF0828-like"/>
    <property type="match status" value="1"/>
</dbReference>
<dbReference type="OrthoDB" id="686384at2759"/>
<proteinExistence type="predicted"/>
<dbReference type="GO" id="GO:0017178">
    <property type="term" value="F:diphthine-ammonia ligase activity"/>
    <property type="evidence" value="ECO:0007669"/>
    <property type="project" value="UniProtKB-EC"/>
</dbReference>
<dbReference type="InterPro" id="IPR035959">
    <property type="entry name" value="RutC-like_sf"/>
</dbReference>
<dbReference type="Pfam" id="PF01902">
    <property type="entry name" value="Diphthami_syn_2"/>
    <property type="match status" value="1"/>
</dbReference>
<keyword evidence="6" id="KW-0067">ATP-binding</keyword>
<evidence type="ECO:0000259" key="10">
    <source>
        <dbReference type="Pfam" id="PF01902"/>
    </source>
</evidence>
<dbReference type="Proteomes" id="UP000095023">
    <property type="component" value="Unassembled WGS sequence"/>
</dbReference>
<comment type="catalytic activity">
    <reaction evidence="9">
        <text>diphthine-[translation elongation factor 2] + NH4(+) + ATP = diphthamide-[translation elongation factor 2] + AMP + diphosphate + H(+)</text>
        <dbReference type="Rhea" id="RHEA:19753"/>
        <dbReference type="Rhea" id="RHEA-COMP:10172"/>
        <dbReference type="Rhea" id="RHEA-COMP:10174"/>
        <dbReference type="ChEBI" id="CHEBI:15378"/>
        <dbReference type="ChEBI" id="CHEBI:16692"/>
        <dbReference type="ChEBI" id="CHEBI:28938"/>
        <dbReference type="ChEBI" id="CHEBI:30616"/>
        <dbReference type="ChEBI" id="CHEBI:33019"/>
        <dbReference type="ChEBI" id="CHEBI:82696"/>
        <dbReference type="ChEBI" id="CHEBI:456215"/>
        <dbReference type="EC" id="6.3.1.14"/>
    </reaction>
</comment>
<evidence type="ECO:0000313" key="11">
    <source>
        <dbReference type="EMBL" id="ODV88458.1"/>
    </source>
</evidence>
<dbReference type="EC" id="6.3.1.14" evidence="2"/>
<evidence type="ECO:0000256" key="4">
    <source>
        <dbReference type="ARBA" id="ARBA00022598"/>
    </source>
</evidence>
<dbReference type="GO" id="GO:0017183">
    <property type="term" value="P:protein histidyl modification to diphthamide"/>
    <property type="evidence" value="ECO:0007669"/>
    <property type="project" value="TreeGrafter"/>
</dbReference>
<dbReference type="InterPro" id="IPR030662">
    <property type="entry name" value="DPH6/MJ0570"/>
</dbReference>
<dbReference type="SUPFAM" id="SSF52402">
    <property type="entry name" value="Adenine nucleotide alpha hydrolases-like"/>
    <property type="match status" value="1"/>
</dbReference>
<dbReference type="NCBIfam" id="TIGR00290">
    <property type="entry name" value="MJ0570_dom"/>
    <property type="match status" value="1"/>
</dbReference>
<dbReference type="Gene3D" id="3.40.50.620">
    <property type="entry name" value="HUPs"/>
    <property type="match status" value="1"/>
</dbReference>
<accession>A0A1E4T9X7</accession>
<keyword evidence="4" id="KW-0436">Ligase</keyword>
<keyword evidence="12" id="KW-1185">Reference proteome</keyword>
<dbReference type="PANTHER" id="PTHR12196:SF2">
    <property type="entry name" value="DIPHTHINE--AMMONIA LIGASE"/>
    <property type="match status" value="1"/>
</dbReference>
<dbReference type="GO" id="GO:0005524">
    <property type="term" value="F:ATP binding"/>
    <property type="evidence" value="ECO:0007669"/>
    <property type="project" value="UniProtKB-KW"/>
</dbReference>
<protein>
    <recommendedName>
        <fullName evidence="3">Diphthine--ammonia ligase</fullName>
        <ecNumber evidence="2">6.3.1.14</ecNumber>
    </recommendedName>
    <alternativeName>
        <fullName evidence="7">Diphthamide synthase</fullName>
    </alternativeName>
    <alternativeName>
        <fullName evidence="8">Diphthamide synthetase</fullName>
    </alternativeName>
</protein>
<sequence>PVMKFVALISGGKDSCYNVMECVRLGHELVAIANLHPPVGDELNSYMYQTVGHDAIPYLAECFDVPLYRRPIAGTALSTDMQYTQSVGDETEDLYELLKVVLTHQPDILGVSVGAILSNYQRIRVEDVCERLNLTSLAYLWERDQLLLLDSMISNHLEAVLVKVAAIGLEKHHLGRSLGQMRPDLLKLYHQYGLHPCGEGGEYETLVLDCPLFLTKRLVLESYVIEEESGGVFYISSPVITTESKLAAATLEHSDIDQAPAGDTIAPDALDTAVPIGSNRAFIDPISSKGPYCVTVSGNTFESLARELPDPSIKRPVSVLLQLRDMSEFVNINEKYASFFKGSLPPARACIQNPVDSTSEISLTIKYATSGSPVQGLHVRSYSHWAPANIGPYSQGIVDSNLVHLSGQIPLQPETGHLS</sequence>
<organism evidence="11 12">
    <name type="scientific">Tortispora caseinolytica NRRL Y-17796</name>
    <dbReference type="NCBI Taxonomy" id="767744"/>
    <lineage>
        <taxon>Eukaryota</taxon>
        <taxon>Fungi</taxon>
        <taxon>Dikarya</taxon>
        <taxon>Ascomycota</taxon>
        <taxon>Saccharomycotina</taxon>
        <taxon>Trigonopsidomycetes</taxon>
        <taxon>Trigonopsidales</taxon>
        <taxon>Trigonopsidaceae</taxon>
        <taxon>Tortispora</taxon>
    </lineage>
</organism>